<reference evidence="11 12" key="2">
    <citation type="journal article" date="2014" name="PLoS Genet.">
        <title>The Genome of Spironucleus salmonicida Highlights a Fish Pathogen Adapted to Fluctuating Environments.</title>
        <authorList>
            <person name="Xu F."/>
            <person name="Jerlstrom-Hultqvist J."/>
            <person name="Einarsson E."/>
            <person name="Astvaldsson A."/>
            <person name="Svard S.G."/>
            <person name="Andersson J.O."/>
        </authorList>
    </citation>
    <scope>NUCLEOTIDE SEQUENCE</scope>
    <source>
        <strain evidence="12">ATCC 50377</strain>
    </source>
</reference>
<dbReference type="InterPro" id="IPR033412">
    <property type="entry name" value="PFOR_II"/>
</dbReference>
<keyword evidence="4" id="KW-0249">Electron transport</keyword>
<evidence type="ECO:0000256" key="5">
    <source>
        <dbReference type="ARBA" id="ARBA00023002"/>
    </source>
</evidence>
<dbReference type="InterPro" id="IPR017900">
    <property type="entry name" value="4Fe4S_Fe_S_CS"/>
</dbReference>
<dbReference type="SUPFAM" id="SSF53323">
    <property type="entry name" value="Pyruvate-ferredoxin oxidoreductase, PFOR, domain III"/>
    <property type="match status" value="1"/>
</dbReference>
<dbReference type="GO" id="GO:0030976">
    <property type="term" value="F:thiamine pyrophosphate binding"/>
    <property type="evidence" value="ECO:0007669"/>
    <property type="project" value="InterPro"/>
</dbReference>
<dbReference type="InterPro" id="IPR009014">
    <property type="entry name" value="Transketo_C/PFOR_II"/>
</dbReference>
<evidence type="ECO:0000313" key="11">
    <source>
        <dbReference type="EMBL" id="EST47643.1"/>
    </source>
</evidence>
<dbReference type="SUPFAM" id="SSF52518">
    <property type="entry name" value="Thiamin diphosphate-binding fold (THDP-binding)"/>
    <property type="match status" value="3"/>
</dbReference>
<keyword evidence="13" id="KW-1185">Reference proteome</keyword>
<feature type="domain" description="4Fe-4S ferredoxin-type" evidence="9">
    <location>
        <begin position="771"/>
        <end position="800"/>
    </location>
</feature>
<evidence type="ECO:0000256" key="6">
    <source>
        <dbReference type="ARBA" id="ARBA00023004"/>
    </source>
</evidence>
<gene>
    <name evidence="10" type="ORF">SS50377_12338</name>
    <name evidence="12" type="ORF">SS50377_23067</name>
</gene>
<dbReference type="Pfam" id="PF01558">
    <property type="entry name" value="POR"/>
    <property type="match status" value="1"/>
</dbReference>
<accession>K7RUJ9</accession>
<dbReference type="InterPro" id="IPR029061">
    <property type="entry name" value="THDP-binding"/>
</dbReference>
<dbReference type="InterPro" id="IPR019752">
    <property type="entry name" value="Pyrv/ketoisovalerate_OxRed_cat"/>
</dbReference>
<dbReference type="InterPro" id="IPR050722">
    <property type="entry name" value="Pyruvate:ferred/Flavod_OxRd"/>
</dbReference>
<keyword evidence="5" id="KW-0560">Oxidoreductase</keyword>
<dbReference type="Gene3D" id="3.30.70.20">
    <property type="match status" value="1"/>
</dbReference>
<dbReference type="InterPro" id="IPR002869">
    <property type="entry name" value="Pyrv_flavodox_OxRed_cen"/>
</dbReference>
<dbReference type="InterPro" id="IPR002880">
    <property type="entry name" value="Pyrv_Fd/Flavodoxin_OxRdtase_N"/>
</dbReference>
<dbReference type="PANTHER" id="PTHR32154:SF0">
    <property type="entry name" value="PYRUVATE-FLAVODOXIN OXIDOREDUCTASE-RELATED"/>
    <property type="match status" value="1"/>
</dbReference>
<dbReference type="EMBL" id="JX549088">
    <property type="protein sequence ID" value="AFV80063.1"/>
    <property type="molecule type" value="Genomic_DNA"/>
</dbReference>
<dbReference type="EMBL" id="KI546038">
    <property type="protein sequence ID" value="EST47643.1"/>
    <property type="molecule type" value="Genomic_DNA"/>
</dbReference>
<keyword evidence="3" id="KW-0479">Metal-binding</keyword>
<evidence type="ECO:0000256" key="1">
    <source>
        <dbReference type="ARBA" id="ARBA00022448"/>
    </source>
</evidence>
<evidence type="ECO:0000313" key="10">
    <source>
        <dbReference type="EMBL" id="AFV80063.1"/>
    </source>
</evidence>
<dbReference type="GO" id="GO:0006979">
    <property type="term" value="P:response to oxidative stress"/>
    <property type="evidence" value="ECO:0007669"/>
    <property type="project" value="TreeGrafter"/>
</dbReference>
<evidence type="ECO:0000313" key="12">
    <source>
        <dbReference type="EMBL" id="KAH0575434.1"/>
    </source>
</evidence>
<keyword evidence="10" id="KW-0670">Pyruvate</keyword>
<dbReference type="Pfam" id="PF17147">
    <property type="entry name" value="PFOR_II"/>
    <property type="match status" value="1"/>
</dbReference>
<dbReference type="CDD" id="cd07034">
    <property type="entry name" value="TPP_PYR_PFOR_IOR-alpha_like"/>
    <property type="match status" value="1"/>
</dbReference>
<name>K7RUJ9_9EUKA</name>
<dbReference type="EMBL" id="AUWU02000003">
    <property type="protein sequence ID" value="KAH0575434.1"/>
    <property type="molecule type" value="Genomic_DNA"/>
</dbReference>
<keyword evidence="7" id="KW-0411">Iron-sulfur</keyword>
<keyword evidence="1" id="KW-0813">Transport</keyword>
<dbReference type="GO" id="GO:0016903">
    <property type="term" value="F:oxidoreductase activity, acting on the aldehyde or oxo group of donors"/>
    <property type="evidence" value="ECO:0007669"/>
    <property type="project" value="InterPro"/>
</dbReference>
<sequence>MTNQVCLDGNTAVAMACHKFINFSCTFPITPSSTMAELVEQYAAQGKKNLLGEDIVVKQAQSELGAIGTCHGALVTGALTATFSSSQGLLLMISNLYKIGGEKAPFVVHIANRSVGQTTTSLATDHTDIYAIEGTNLSVVQSANVQEAYDMAVCAHAASISARRAVAHSFEGYRVSHQLESLEIMTDDQLSQFIDYQSLMDWKNKSVASTDRPYAQNVGLGGEVAMQLLESQKHDINKVCQKFEKYFTLLKQLTGRSYHCYEYYGDANPETVYVLMGSSTGTAINAVTELNKSGVKCGVVKIRVFRPFDVKMFSDAIPKSTKVIVALDRAGELVQTGGTIYREVCAAMIQMNRIKSIEVVTGGRYGYLGKELMPKDILSLSEIFGSKNYGTMPKQFTVGIKDNLTNLSITDSPNSANFELKMLSDLVSQTLLYGIGSDGTIGAARNAVQILKNTADNVQVQCQFQFDGKKSGGLTMSHIRLYKGDDKEIQKSLHNAQYDIQAAQYIGCHCETYLNRYKTMMQQLKPNGVVVLNVDNKGDLLEYANKLPAQLKHDIAEKNGKLYMVNANKVSIDCGIPGRTNNILLLFYFKFGMTQLIKFEDAVEAMKDAARKTYVKAGQKVIDNNINAIDATVKLIDQCYVNYDVKEWLNSNISISGNEKINDYCPDYDKFMTTVLDPSFRREFDHITTKTMHEYNGGFFPPGYGAYEKQTSAVKVPKWNSQNCIQCSICASACSHSSIRPFILTENDSPPEGFQSIELKGKHEYGNGARYSIQVSAADCRGCNVCVKACPKQCLEMSDVQEELKKQQQFEWARSNLYKNTENVDGKKAPLKDLMTKNHYIEYAGSCPGCPESTMLKILTQISGEAMQVSVGVGCSLVWGQYSMMRPNTIDRHGRGISSISSLFEDGSVFHWGSVIGRNNVRSQIKQFLVDNIENITWDKNVQEITRGVLEHFDDPSQSYKHATELRKALKIDNFHIGDKNDMIFPGSLTDEQIKLSPKEEAELSQLLQKKVKLTESTFLTYVKLNNLLLSAHNNWFYAGDGAVFDIDFNGVDHILAKGDNVNLLVFCNQVFANTGGQLSKNSFLGQVTKNAYNGVSAPEKQLGLMMISAYGKHIYVAQVSFGFNRQQTISALREAEAFNGPSIVLCYSPCISHLIDGGLQNVEVQQKLAVESGVWPLFRWNGGAEKGQRLKIDGKKKIGVDEFICNEQRFMSLKSRNNARFEMLKGQLESNVAEVQERMEALKVM</sequence>
<dbReference type="Proteomes" id="UP000018208">
    <property type="component" value="Unassembled WGS sequence"/>
</dbReference>
<dbReference type="AlphaFoldDB" id="K7RUJ9"/>
<dbReference type="FunFam" id="3.40.50.920:FF:000007">
    <property type="entry name" value="Pyruvate:ferredoxin (Flavodoxin) oxidoreductase"/>
    <property type="match status" value="1"/>
</dbReference>
<feature type="coiled-coil region" evidence="8">
    <location>
        <begin position="1219"/>
        <end position="1246"/>
    </location>
</feature>
<dbReference type="Pfam" id="PF02775">
    <property type="entry name" value="TPP_enzyme_C"/>
    <property type="match status" value="1"/>
</dbReference>
<evidence type="ECO:0000259" key="9">
    <source>
        <dbReference type="PROSITE" id="PS51379"/>
    </source>
</evidence>
<dbReference type="GO" id="GO:0051539">
    <property type="term" value="F:4 iron, 4 sulfur cluster binding"/>
    <property type="evidence" value="ECO:0007669"/>
    <property type="project" value="UniProtKB-KW"/>
</dbReference>
<dbReference type="SUPFAM" id="SSF54862">
    <property type="entry name" value="4Fe-4S ferredoxins"/>
    <property type="match status" value="1"/>
</dbReference>
<reference evidence="10" key="1">
    <citation type="journal article" date="2013" name="Nat. Commun.">
        <title>Hydrogenosomes in the diplomonad Spironucleus salmonicida.</title>
        <authorList>
            <person name="Jerlstrom-Hultqvist J."/>
            <person name="Einarsson E."/>
            <person name="Xu F."/>
            <person name="Hjort K."/>
            <person name="Ek B."/>
            <person name="Steinhauf D."/>
            <person name="Hultenby K."/>
            <person name="Bergquist J."/>
            <person name="Andersson J.O."/>
            <person name="Svard S.G."/>
        </authorList>
    </citation>
    <scope>NUCLEOTIDE SEQUENCE</scope>
    <source>
        <strain evidence="10">ATCC 50377</strain>
    </source>
</reference>
<dbReference type="Gene3D" id="3.40.920.10">
    <property type="entry name" value="Pyruvate-ferredoxin oxidoreductase, PFOR, domain III"/>
    <property type="match status" value="1"/>
</dbReference>
<evidence type="ECO:0000256" key="4">
    <source>
        <dbReference type="ARBA" id="ARBA00022982"/>
    </source>
</evidence>
<keyword evidence="8" id="KW-0175">Coiled coil</keyword>
<dbReference type="GO" id="GO:0046872">
    <property type="term" value="F:metal ion binding"/>
    <property type="evidence" value="ECO:0007669"/>
    <property type="project" value="UniProtKB-KW"/>
</dbReference>
<dbReference type="FunFam" id="3.40.50.970:FF:000012">
    <property type="entry name" value="Pyruvate:ferredoxin (Flavodoxin) oxidoreductase"/>
    <property type="match status" value="1"/>
</dbReference>
<dbReference type="Gene3D" id="3.40.50.920">
    <property type="match status" value="1"/>
</dbReference>
<dbReference type="Pfam" id="PF01855">
    <property type="entry name" value="POR_N"/>
    <property type="match status" value="1"/>
</dbReference>
<feature type="domain" description="4Fe-4S ferredoxin-type" evidence="9">
    <location>
        <begin position="715"/>
        <end position="744"/>
    </location>
</feature>
<dbReference type="InterPro" id="IPR011766">
    <property type="entry name" value="TPP_enzyme_TPP-bd"/>
</dbReference>
<dbReference type="PROSITE" id="PS00198">
    <property type="entry name" value="4FE4S_FER_1"/>
    <property type="match status" value="1"/>
</dbReference>
<keyword evidence="6" id="KW-0408">Iron</keyword>
<dbReference type="InterPro" id="IPR017896">
    <property type="entry name" value="4Fe4S_Fe-S-bd"/>
</dbReference>
<evidence type="ECO:0000256" key="8">
    <source>
        <dbReference type="SAM" id="Coils"/>
    </source>
</evidence>
<evidence type="ECO:0000256" key="3">
    <source>
        <dbReference type="ARBA" id="ARBA00022723"/>
    </source>
</evidence>
<dbReference type="VEuPathDB" id="GiardiaDB:SS50377_23067"/>
<evidence type="ECO:0000256" key="7">
    <source>
        <dbReference type="ARBA" id="ARBA00023014"/>
    </source>
</evidence>
<organism evidence="10">
    <name type="scientific">Spironucleus salmonicida</name>
    <dbReference type="NCBI Taxonomy" id="348837"/>
    <lineage>
        <taxon>Eukaryota</taxon>
        <taxon>Metamonada</taxon>
        <taxon>Diplomonadida</taxon>
        <taxon>Hexamitidae</taxon>
        <taxon>Hexamitinae</taxon>
        <taxon>Spironucleus</taxon>
    </lineage>
</organism>
<evidence type="ECO:0000313" key="13">
    <source>
        <dbReference type="Proteomes" id="UP000018208"/>
    </source>
</evidence>
<proteinExistence type="predicted"/>
<dbReference type="OrthoDB" id="1856718at2759"/>
<reference evidence="12" key="3">
    <citation type="submission" date="2020-12" db="EMBL/GenBank/DDBJ databases">
        <title>New Spironucleus salmonicida genome in near-complete chromosomes.</title>
        <authorList>
            <person name="Xu F."/>
            <person name="Kurt Z."/>
            <person name="Jimenez-Gonzalez A."/>
            <person name="Astvaldsson A."/>
            <person name="Andersson J.O."/>
            <person name="Svard S.G."/>
        </authorList>
    </citation>
    <scope>NUCLEOTIDE SEQUENCE</scope>
    <source>
        <strain evidence="12">ATCC 50377</strain>
    </source>
</reference>
<dbReference type="PANTHER" id="PTHR32154">
    <property type="entry name" value="PYRUVATE-FLAVODOXIN OXIDOREDUCTASE-RELATED"/>
    <property type="match status" value="1"/>
</dbReference>
<keyword evidence="2" id="KW-0004">4Fe-4S</keyword>
<protein>
    <submittedName>
        <fullName evidence="10">Pyruvate-flavodoxin oxidoreductase 1</fullName>
    </submittedName>
</protein>
<dbReference type="PROSITE" id="PS51379">
    <property type="entry name" value="4FE4S_FER_2"/>
    <property type="match status" value="2"/>
</dbReference>
<dbReference type="Gene3D" id="3.40.50.970">
    <property type="match status" value="2"/>
</dbReference>
<dbReference type="SUPFAM" id="SSF52922">
    <property type="entry name" value="TK C-terminal domain-like"/>
    <property type="match status" value="1"/>
</dbReference>
<evidence type="ECO:0000256" key="2">
    <source>
        <dbReference type="ARBA" id="ARBA00022485"/>
    </source>
</evidence>